<comment type="similarity">
    <text evidence="2 6">Belongs to the eukaryotic ribosomal protein eL8 family.</text>
</comment>
<feature type="domain" description="Ribosomal protein eL8/eL30/eS12/Gadd45" evidence="7">
    <location>
        <begin position="53"/>
        <end position="146"/>
    </location>
</feature>
<dbReference type="GO" id="GO:0031429">
    <property type="term" value="C:box H/ACA snoRNP complex"/>
    <property type="evidence" value="ECO:0007669"/>
    <property type="project" value="UniProtKB-UniRule"/>
</dbReference>
<dbReference type="AlphaFoldDB" id="A0A482XKS6"/>
<dbReference type="OrthoDB" id="5364946at2759"/>
<dbReference type="GO" id="GO:0031120">
    <property type="term" value="P:snRNA pseudouridine synthesis"/>
    <property type="evidence" value="ECO:0007669"/>
    <property type="project" value="UniProtKB-UniRule"/>
</dbReference>
<dbReference type="Pfam" id="PF01248">
    <property type="entry name" value="Ribosomal_L7Ae"/>
    <property type="match status" value="1"/>
</dbReference>
<dbReference type="GO" id="GO:0003723">
    <property type="term" value="F:RNA binding"/>
    <property type="evidence" value="ECO:0007669"/>
    <property type="project" value="UniProtKB-UniRule"/>
</dbReference>
<dbReference type="InterPro" id="IPR050257">
    <property type="entry name" value="eL8/uL1-like"/>
</dbReference>
<accession>A0A482XKS6</accession>
<comment type="function">
    <text evidence="6">Common component of the spliceosome and rRNA processing machinery.</text>
</comment>
<proteinExistence type="inferred from homology"/>
<dbReference type="InterPro" id="IPR002415">
    <property type="entry name" value="H/ACA_rnp_Nhp2-like"/>
</dbReference>
<dbReference type="SMR" id="A0A482XKS6"/>
<protein>
    <recommendedName>
        <fullName evidence="6">H/ACA ribonucleoprotein complex subunit 2</fullName>
    </recommendedName>
    <alternativeName>
        <fullName evidence="6">Nucleolar protein family A member 2</fullName>
    </alternativeName>
</protein>
<name>A0A482XKS6_LAOST</name>
<dbReference type="InterPro" id="IPR004038">
    <property type="entry name" value="Ribosomal_eL8/eL30/eS12/Gad45"/>
</dbReference>
<keyword evidence="9" id="KW-1185">Reference proteome</keyword>
<evidence type="ECO:0000313" key="8">
    <source>
        <dbReference type="EMBL" id="RZF45898.1"/>
    </source>
</evidence>
<dbReference type="EMBL" id="QKKF02007569">
    <property type="protein sequence ID" value="RZF45898.1"/>
    <property type="molecule type" value="Genomic_DNA"/>
</dbReference>
<dbReference type="GO" id="GO:0000398">
    <property type="term" value="P:mRNA splicing, via spliceosome"/>
    <property type="evidence" value="ECO:0007669"/>
    <property type="project" value="UniProtKB-UniRule"/>
</dbReference>
<dbReference type="InParanoid" id="A0A482XKS6"/>
<gene>
    <name evidence="8" type="ORF">LSTR_LSTR008275</name>
</gene>
<sequence>MEDVTIKQEPMDAEEMNGANVSIRDLSYDAKLKFVNAIAKPMADKKMSKKLLKLLKKAKSHSSKDSVRHSLKDVQRRLLRKEKGIVVLAGNVSPIDLYTHFPILCEENNVPYCFVPTRDDLGQAMGFSHMGPVCVLIKPEADYQELYDECWEKLKLLPTPV</sequence>
<evidence type="ECO:0000256" key="4">
    <source>
        <dbReference type="ARBA" id="ARBA00023242"/>
    </source>
</evidence>
<keyword evidence="3 6" id="KW-0694">RNA-binding</keyword>
<evidence type="ECO:0000313" key="9">
    <source>
        <dbReference type="Proteomes" id="UP000291343"/>
    </source>
</evidence>
<comment type="caution">
    <text evidence="8">The sequence shown here is derived from an EMBL/GenBank/DDBJ whole genome shotgun (WGS) entry which is preliminary data.</text>
</comment>
<evidence type="ECO:0000256" key="1">
    <source>
        <dbReference type="ARBA" id="ARBA00004604"/>
    </source>
</evidence>
<dbReference type="FunCoup" id="A0A482XKS6">
    <property type="interactions" value="1196"/>
</dbReference>
<organism evidence="8 9">
    <name type="scientific">Laodelphax striatellus</name>
    <name type="common">Small brown planthopper</name>
    <name type="synonym">Delphax striatella</name>
    <dbReference type="NCBI Taxonomy" id="195883"/>
    <lineage>
        <taxon>Eukaryota</taxon>
        <taxon>Metazoa</taxon>
        <taxon>Ecdysozoa</taxon>
        <taxon>Arthropoda</taxon>
        <taxon>Hexapoda</taxon>
        <taxon>Insecta</taxon>
        <taxon>Pterygota</taxon>
        <taxon>Neoptera</taxon>
        <taxon>Paraneoptera</taxon>
        <taxon>Hemiptera</taxon>
        <taxon>Auchenorrhyncha</taxon>
        <taxon>Fulgoroidea</taxon>
        <taxon>Delphacidae</taxon>
        <taxon>Criomorphinae</taxon>
        <taxon>Laodelphax</taxon>
    </lineage>
</organism>
<dbReference type="Proteomes" id="UP000291343">
    <property type="component" value="Unassembled WGS sequence"/>
</dbReference>
<dbReference type="InterPro" id="IPR018492">
    <property type="entry name" value="Ribosomal_eL8/Nhp2"/>
</dbReference>
<evidence type="ECO:0000256" key="5">
    <source>
        <dbReference type="ARBA" id="ARBA00023274"/>
    </source>
</evidence>
<evidence type="ECO:0000256" key="2">
    <source>
        <dbReference type="ARBA" id="ARBA00007337"/>
    </source>
</evidence>
<dbReference type="InterPro" id="IPR029064">
    <property type="entry name" value="Ribosomal_eL30-like_sf"/>
</dbReference>
<dbReference type="Gene3D" id="3.30.1330.30">
    <property type="match status" value="1"/>
</dbReference>
<comment type="function">
    <text evidence="6">Required for ribosome biogenesis. Part of a complex which catalyzes pseudouridylation of rRNA. This involves the isomerization of uridine such that the ribose is subsequently attached to C5, instead of the normal N1. Pseudouridine ('psi') residues may serve to stabilize the conformation of rRNAs.</text>
</comment>
<keyword evidence="4 6" id="KW-0539">Nucleus</keyword>
<dbReference type="STRING" id="195883.A0A482XKS6"/>
<dbReference type="PANTHER" id="PTHR23105">
    <property type="entry name" value="RIBOSOMAL PROTEIN L7AE FAMILY MEMBER"/>
    <property type="match status" value="1"/>
</dbReference>
<dbReference type="SUPFAM" id="SSF55315">
    <property type="entry name" value="L30e-like"/>
    <property type="match status" value="1"/>
</dbReference>
<comment type="subcellular location">
    <subcellularLocation>
        <location evidence="1 6">Nucleus</location>
        <location evidence="1 6">Nucleolus</location>
    </subcellularLocation>
</comment>
<dbReference type="PRINTS" id="PR00881">
    <property type="entry name" value="L7ARS6FAMILY"/>
</dbReference>
<evidence type="ECO:0000259" key="7">
    <source>
        <dbReference type="Pfam" id="PF01248"/>
    </source>
</evidence>
<reference evidence="8 9" key="1">
    <citation type="journal article" date="2017" name="Gigascience">
        <title>Genome sequence of the small brown planthopper, Laodelphax striatellus.</title>
        <authorList>
            <person name="Zhu J."/>
            <person name="Jiang F."/>
            <person name="Wang X."/>
            <person name="Yang P."/>
            <person name="Bao Y."/>
            <person name="Zhao W."/>
            <person name="Wang W."/>
            <person name="Lu H."/>
            <person name="Wang Q."/>
            <person name="Cui N."/>
            <person name="Li J."/>
            <person name="Chen X."/>
            <person name="Luo L."/>
            <person name="Yu J."/>
            <person name="Kang L."/>
            <person name="Cui F."/>
        </authorList>
    </citation>
    <scope>NUCLEOTIDE SEQUENCE [LARGE SCALE GENOMIC DNA]</scope>
    <source>
        <strain evidence="8">Lst14</strain>
    </source>
</reference>
<evidence type="ECO:0000256" key="3">
    <source>
        <dbReference type="ARBA" id="ARBA00022884"/>
    </source>
</evidence>
<keyword evidence="5 6" id="KW-0687">Ribonucleoprotein</keyword>
<evidence type="ECO:0000256" key="6">
    <source>
        <dbReference type="RuleBase" id="RU366039"/>
    </source>
</evidence>
<dbReference type="PRINTS" id="PR00883">
    <property type="entry name" value="NUCLEARHMG"/>
</dbReference>